<keyword evidence="2" id="KW-1185">Reference proteome</keyword>
<proteinExistence type="predicted"/>
<dbReference type="AlphaFoldDB" id="A0A290WTB6"/>
<evidence type="ECO:0000313" key="2">
    <source>
        <dbReference type="Proteomes" id="UP000218437"/>
    </source>
</evidence>
<reference evidence="1 2" key="1">
    <citation type="submission" date="2017-09" db="EMBL/GenBank/DDBJ databases">
        <title>Complete genome sequence of Janthinobacterium svalbardensis PAMC 27463.</title>
        <authorList>
            <person name="Cho Y.-J."/>
            <person name="Cho A."/>
            <person name="Kim O.-S."/>
            <person name="Lee J.-I."/>
        </authorList>
    </citation>
    <scope>NUCLEOTIDE SEQUENCE [LARGE SCALE GENOMIC DNA]</scope>
    <source>
        <strain evidence="1 2">PAMC 27463</strain>
    </source>
</reference>
<organism evidence="1 2">
    <name type="scientific">Janthinobacterium svalbardensis</name>
    <dbReference type="NCBI Taxonomy" id="368607"/>
    <lineage>
        <taxon>Bacteria</taxon>
        <taxon>Pseudomonadati</taxon>
        <taxon>Pseudomonadota</taxon>
        <taxon>Betaproteobacteria</taxon>
        <taxon>Burkholderiales</taxon>
        <taxon>Oxalobacteraceae</taxon>
        <taxon>Janthinobacterium</taxon>
    </lineage>
</organism>
<dbReference type="KEGG" id="jsv:CNX70_07945"/>
<dbReference type="EMBL" id="CP023422">
    <property type="protein sequence ID" value="ATD60130.1"/>
    <property type="molecule type" value="Genomic_DNA"/>
</dbReference>
<dbReference type="Proteomes" id="UP000218437">
    <property type="component" value="Chromosome"/>
</dbReference>
<name>A0A290WTB6_9BURK</name>
<accession>A0A290WTB6</accession>
<sequence length="63" mass="7787">MQLRKKFLWLVRIFHNSSKSQLRCNLLKFHHAQRKSRRESHEPKQEMSTKFSFRIRGETVWAM</sequence>
<protein>
    <submittedName>
        <fullName evidence="1">Uncharacterized protein</fullName>
    </submittedName>
</protein>
<evidence type="ECO:0000313" key="1">
    <source>
        <dbReference type="EMBL" id="ATD60130.1"/>
    </source>
</evidence>
<gene>
    <name evidence="1" type="ORF">CNX70_07945</name>
</gene>